<protein>
    <submittedName>
        <fullName evidence="3">Uncharacterized protein</fullName>
    </submittedName>
</protein>
<evidence type="ECO:0000313" key="3">
    <source>
        <dbReference type="EMBL" id="KAJ7098802.1"/>
    </source>
</evidence>
<evidence type="ECO:0000256" key="1">
    <source>
        <dbReference type="SAM" id="MobiDB-lite"/>
    </source>
</evidence>
<feature type="signal peptide" evidence="2">
    <location>
        <begin position="1"/>
        <end position="28"/>
    </location>
</feature>
<feature type="region of interest" description="Disordered" evidence="1">
    <location>
        <begin position="185"/>
        <end position="205"/>
    </location>
</feature>
<feature type="region of interest" description="Disordered" evidence="1">
    <location>
        <begin position="513"/>
        <end position="553"/>
    </location>
</feature>
<keyword evidence="2" id="KW-0732">Signal</keyword>
<name>A0AAD6UDI0_9AGAR</name>
<feature type="compositionally biased region" description="Basic and acidic residues" evidence="1">
    <location>
        <begin position="151"/>
        <end position="161"/>
    </location>
</feature>
<feature type="chain" id="PRO_5042190495" evidence="2">
    <location>
        <begin position="29"/>
        <end position="553"/>
    </location>
</feature>
<feature type="region of interest" description="Disordered" evidence="1">
    <location>
        <begin position="30"/>
        <end position="169"/>
    </location>
</feature>
<accession>A0AAD6UDI0</accession>
<dbReference type="AlphaFoldDB" id="A0AAD6UDI0"/>
<reference evidence="3" key="1">
    <citation type="submission" date="2023-03" db="EMBL/GenBank/DDBJ databases">
        <title>Massive genome expansion in bonnet fungi (Mycena s.s.) driven by repeated elements and novel gene families across ecological guilds.</title>
        <authorList>
            <consortium name="Lawrence Berkeley National Laboratory"/>
            <person name="Harder C.B."/>
            <person name="Miyauchi S."/>
            <person name="Viragh M."/>
            <person name="Kuo A."/>
            <person name="Thoen E."/>
            <person name="Andreopoulos B."/>
            <person name="Lu D."/>
            <person name="Skrede I."/>
            <person name="Drula E."/>
            <person name="Henrissat B."/>
            <person name="Morin E."/>
            <person name="Kohler A."/>
            <person name="Barry K."/>
            <person name="LaButti K."/>
            <person name="Morin E."/>
            <person name="Salamov A."/>
            <person name="Lipzen A."/>
            <person name="Mereny Z."/>
            <person name="Hegedus B."/>
            <person name="Baldrian P."/>
            <person name="Stursova M."/>
            <person name="Weitz H."/>
            <person name="Taylor A."/>
            <person name="Grigoriev I.V."/>
            <person name="Nagy L.G."/>
            <person name="Martin F."/>
            <person name="Kauserud H."/>
        </authorList>
    </citation>
    <scope>NUCLEOTIDE SEQUENCE</scope>
    <source>
        <strain evidence="3">CBHHK173m</strain>
    </source>
</reference>
<dbReference type="Proteomes" id="UP001222325">
    <property type="component" value="Unassembled WGS sequence"/>
</dbReference>
<proteinExistence type="predicted"/>
<evidence type="ECO:0000313" key="4">
    <source>
        <dbReference type="Proteomes" id="UP001222325"/>
    </source>
</evidence>
<gene>
    <name evidence="3" type="ORF">B0H15DRAFT_945312</name>
</gene>
<dbReference type="EMBL" id="JARJCN010000008">
    <property type="protein sequence ID" value="KAJ7098802.1"/>
    <property type="molecule type" value="Genomic_DNA"/>
</dbReference>
<organism evidence="3 4">
    <name type="scientific">Mycena belliarum</name>
    <dbReference type="NCBI Taxonomy" id="1033014"/>
    <lineage>
        <taxon>Eukaryota</taxon>
        <taxon>Fungi</taxon>
        <taxon>Dikarya</taxon>
        <taxon>Basidiomycota</taxon>
        <taxon>Agaricomycotina</taxon>
        <taxon>Agaricomycetes</taxon>
        <taxon>Agaricomycetidae</taxon>
        <taxon>Agaricales</taxon>
        <taxon>Marasmiineae</taxon>
        <taxon>Mycenaceae</taxon>
        <taxon>Mycena</taxon>
    </lineage>
</organism>
<evidence type="ECO:0000256" key="2">
    <source>
        <dbReference type="SAM" id="SignalP"/>
    </source>
</evidence>
<sequence length="553" mass="60115">MHTPPSGSGHHPAHDVALLAHLTLTLFTLEDQNDTAPNPNKARRVSDDVNPAFPLPKNRLKVLASPSDRTARRRSSLPSSLQADDVFQGPAREHNPFRPVPPPRSHSRTHHRPASPSPVTVVPLAESDFDEEEGEIREKLTDATPRPPRSTSREHTPHSDIDMATAGDELMPTTGFPTADAFKAAPATEQDDNPHRKLPAFEPSGPEDTAIVASSKFQANTGEWDDAVIAYAKLIENLSDAAVQGMEKDPGRHLILLPFLGGKFFHSNYSAAAAEIRAALIDVVGPNGLTIAVPSPKSLAHGERDDKYGAPMIMIARAASVDIHDRVARLPLIPISKSLAVRVYTIDQAKAARTWSAGFFHCNIAGDDKDLRESLRWAVAQALWSAPALRQLVVRATQPGATLSADARVLAVARTVTARYIDHATDPFWVVYLKPCTTDYALWEEIRSAIRNTAFEDGIACFEPLGKKPPRGMSRPAWICHVCKCDDHLAYVCPFCAALDWWGPSEVINARTEGPLAIPKKQKNNNNGRGRGGNRSNAGSGGNSGRNARQNHA</sequence>
<feature type="compositionally biased region" description="Gly residues" evidence="1">
    <location>
        <begin position="529"/>
        <end position="544"/>
    </location>
</feature>
<comment type="caution">
    <text evidence="3">The sequence shown here is derived from an EMBL/GenBank/DDBJ whole genome shotgun (WGS) entry which is preliminary data.</text>
</comment>
<keyword evidence="4" id="KW-1185">Reference proteome</keyword>